<reference evidence="3" key="1">
    <citation type="journal article" date="2020" name="J Glob Antimicrob Resist">
        <title>Genomic characterization of clinical Enterobacter roggenkampii co-harboring blaIMP-1- and blaGES-5-encoding IncP6 and mcr-9-encoding IncHI2 plasmids isolated in Japan.</title>
        <authorList>
            <person name="Umeda K."/>
            <person name="Nakamura H."/>
            <person name="Fukuda A."/>
            <person name="Matsumoto Y."/>
            <person name="Motooka D."/>
            <person name="Nakamura S."/>
            <person name="Yasui Y."/>
            <person name="Yoshida H."/>
            <person name="Kawahara R."/>
        </authorList>
    </citation>
    <scope>NUCLEOTIDE SEQUENCE</scope>
    <source>
        <strain evidence="3">OIPH-N260</strain>
    </source>
</reference>
<name>A0AAP0YXH8_9ENTR</name>
<proteinExistence type="predicted"/>
<accession>A0AAP0YXH8</accession>
<evidence type="ECO:0000313" key="4">
    <source>
        <dbReference type="Proteomes" id="UP000595858"/>
    </source>
</evidence>
<evidence type="ECO:0000313" key="3">
    <source>
        <dbReference type="EMBL" id="BCL45707.1"/>
    </source>
</evidence>
<gene>
    <name evidence="3" type="ORF">OIPHN260_52100</name>
</gene>
<dbReference type="Proteomes" id="UP000595858">
    <property type="component" value="Plasmid pN260-2"/>
</dbReference>
<keyword evidence="3" id="KW-0614">Plasmid</keyword>
<feature type="transmembrane region" description="Helical" evidence="2">
    <location>
        <begin position="30"/>
        <end position="48"/>
    </location>
</feature>
<keyword evidence="2" id="KW-1133">Transmembrane helix</keyword>
<evidence type="ECO:0000256" key="1">
    <source>
        <dbReference type="SAM" id="MobiDB-lite"/>
    </source>
</evidence>
<organism evidence="3 4">
    <name type="scientific">Enterobacter roggenkampii</name>
    <dbReference type="NCBI Taxonomy" id="1812935"/>
    <lineage>
        <taxon>Bacteria</taxon>
        <taxon>Pseudomonadati</taxon>
        <taxon>Pseudomonadota</taxon>
        <taxon>Gammaproteobacteria</taxon>
        <taxon>Enterobacterales</taxon>
        <taxon>Enterobacteriaceae</taxon>
        <taxon>Enterobacter</taxon>
        <taxon>Enterobacter cloacae complex</taxon>
    </lineage>
</organism>
<feature type="region of interest" description="Disordered" evidence="1">
    <location>
        <begin position="77"/>
        <end position="97"/>
    </location>
</feature>
<dbReference type="EMBL" id="AP023449">
    <property type="protein sequence ID" value="BCL45707.1"/>
    <property type="molecule type" value="Genomic_DNA"/>
</dbReference>
<feature type="transmembrane region" description="Helical" evidence="2">
    <location>
        <begin position="55"/>
        <end position="72"/>
    </location>
</feature>
<sequence length="97" mass="11058">MSVRKAKAQGGGPDRKANDVNRRLRMTVNWLYSICWVLGWVGFIALIIKGVREEYAFRILGAFLFATILIRIRPPVWPDDTAEPLPGPTDDDKRECK</sequence>
<geneLocation type="plasmid" evidence="3 4">
    <name>pN260-2</name>
</geneLocation>
<keyword evidence="2" id="KW-0472">Membrane</keyword>
<dbReference type="RefSeq" id="WP_047723347.1">
    <property type="nucleotide sequence ID" value="NZ_AP023449.1"/>
</dbReference>
<protein>
    <submittedName>
        <fullName evidence="3">Uncharacterized protein</fullName>
    </submittedName>
</protein>
<evidence type="ECO:0000256" key="2">
    <source>
        <dbReference type="SAM" id="Phobius"/>
    </source>
</evidence>
<dbReference type="AlphaFoldDB" id="A0AAP0YXH8"/>
<keyword evidence="2" id="KW-0812">Transmembrane</keyword>